<dbReference type="Proteomes" id="UP000681340">
    <property type="component" value="Unassembled WGS sequence"/>
</dbReference>
<dbReference type="AlphaFoldDB" id="A0A919W009"/>
<gene>
    <name evidence="1" type="ORF">Aau02nite_92430</name>
</gene>
<dbReference type="RefSeq" id="WP_212995017.1">
    <property type="nucleotide sequence ID" value="NZ_BAABEA010000042.1"/>
</dbReference>
<reference evidence="1" key="1">
    <citation type="submission" date="2021-03" db="EMBL/GenBank/DDBJ databases">
        <title>Whole genome shotgun sequence of Actinoplanes auranticolor NBRC 12245.</title>
        <authorList>
            <person name="Komaki H."/>
            <person name="Tamura T."/>
        </authorList>
    </citation>
    <scope>NUCLEOTIDE SEQUENCE</scope>
    <source>
        <strain evidence="1">NBRC 12245</strain>
    </source>
</reference>
<name>A0A919W009_9ACTN</name>
<dbReference type="EMBL" id="BOQL01000130">
    <property type="protein sequence ID" value="GIM80905.1"/>
    <property type="molecule type" value="Genomic_DNA"/>
</dbReference>
<keyword evidence="2" id="KW-1185">Reference proteome</keyword>
<sequence length="138" mass="15149">MTSTEAPAPTPAAPTLLDVVSTRHSLEAAHSHPGVVIDIFRQSRIKDGDRYRVEFRGGITEWFWRDELIVHPWADEREVVLTDLAAVRTILHHAITTAEHHDVLHTKLGEIFDALSATANTYLGGNLDALNPAAAPAD</sequence>
<organism evidence="1 2">
    <name type="scientific">Actinoplanes auranticolor</name>
    <dbReference type="NCBI Taxonomy" id="47988"/>
    <lineage>
        <taxon>Bacteria</taxon>
        <taxon>Bacillati</taxon>
        <taxon>Actinomycetota</taxon>
        <taxon>Actinomycetes</taxon>
        <taxon>Micromonosporales</taxon>
        <taxon>Micromonosporaceae</taxon>
        <taxon>Actinoplanes</taxon>
    </lineage>
</organism>
<comment type="caution">
    <text evidence="1">The sequence shown here is derived from an EMBL/GenBank/DDBJ whole genome shotgun (WGS) entry which is preliminary data.</text>
</comment>
<proteinExistence type="predicted"/>
<protein>
    <submittedName>
        <fullName evidence="1">Uncharacterized protein</fullName>
    </submittedName>
</protein>
<evidence type="ECO:0000313" key="1">
    <source>
        <dbReference type="EMBL" id="GIM80905.1"/>
    </source>
</evidence>
<evidence type="ECO:0000313" key="2">
    <source>
        <dbReference type="Proteomes" id="UP000681340"/>
    </source>
</evidence>
<accession>A0A919W009</accession>